<evidence type="ECO:0000256" key="1">
    <source>
        <dbReference type="SAM" id="MobiDB-lite"/>
    </source>
</evidence>
<dbReference type="GeneID" id="25279910"/>
<evidence type="ECO:0000313" key="4">
    <source>
        <dbReference type="Proteomes" id="UP000027920"/>
    </source>
</evidence>
<dbReference type="STRING" id="1182545.A0A072PLA5"/>
<proteinExistence type="predicted"/>
<evidence type="ECO:0000313" key="3">
    <source>
        <dbReference type="EMBL" id="KEF60133.1"/>
    </source>
</evidence>
<dbReference type="GO" id="GO:0033255">
    <property type="term" value="C:SAS acetyltransferase complex"/>
    <property type="evidence" value="ECO:0007669"/>
    <property type="project" value="InterPro"/>
</dbReference>
<accession>A0A072PLA5</accession>
<dbReference type="OrthoDB" id="1938992at2759"/>
<comment type="caution">
    <text evidence="3">The sequence shown here is derived from an EMBL/GenBank/DDBJ whole genome shotgun (WGS) entry which is preliminary data.</text>
</comment>
<dbReference type="InterPro" id="IPR029184">
    <property type="entry name" value="Sas4_dom"/>
</dbReference>
<dbReference type="VEuPathDB" id="FungiDB:A1O9_04983"/>
<dbReference type="AlphaFoldDB" id="A0A072PLA5"/>
<gene>
    <name evidence="3" type="ORF">A1O9_04983</name>
</gene>
<dbReference type="GO" id="GO:0004402">
    <property type="term" value="F:histone acetyltransferase activity"/>
    <property type="evidence" value="ECO:0007669"/>
    <property type="project" value="TreeGrafter"/>
</dbReference>
<protein>
    <recommendedName>
        <fullName evidence="2">Something about silencing protein 4 domain-containing protein</fullName>
    </recommendedName>
</protein>
<feature type="compositionally biased region" description="Pro residues" evidence="1">
    <location>
        <begin position="398"/>
        <end position="417"/>
    </location>
</feature>
<evidence type="ECO:0000259" key="2">
    <source>
        <dbReference type="Pfam" id="PF15460"/>
    </source>
</evidence>
<feature type="region of interest" description="Disordered" evidence="1">
    <location>
        <begin position="387"/>
        <end position="418"/>
    </location>
</feature>
<reference evidence="3 4" key="1">
    <citation type="submission" date="2013-03" db="EMBL/GenBank/DDBJ databases">
        <title>The Genome Sequence of Exophiala aquamarina CBS 119918.</title>
        <authorList>
            <consortium name="The Broad Institute Genomics Platform"/>
            <person name="Cuomo C."/>
            <person name="de Hoog S."/>
            <person name="Gorbushina A."/>
            <person name="Walker B."/>
            <person name="Young S.K."/>
            <person name="Zeng Q."/>
            <person name="Gargeya S."/>
            <person name="Fitzgerald M."/>
            <person name="Haas B."/>
            <person name="Abouelleil A."/>
            <person name="Allen A.W."/>
            <person name="Alvarado L."/>
            <person name="Arachchi H.M."/>
            <person name="Berlin A.M."/>
            <person name="Chapman S.B."/>
            <person name="Gainer-Dewar J."/>
            <person name="Goldberg J."/>
            <person name="Griggs A."/>
            <person name="Gujja S."/>
            <person name="Hansen M."/>
            <person name="Howarth C."/>
            <person name="Imamovic A."/>
            <person name="Ireland A."/>
            <person name="Larimer J."/>
            <person name="McCowan C."/>
            <person name="Murphy C."/>
            <person name="Pearson M."/>
            <person name="Poon T.W."/>
            <person name="Priest M."/>
            <person name="Roberts A."/>
            <person name="Saif S."/>
            <person name="Shea T."/>
            <person name="Sisk P."/>
            <person name="Sykes S."/>
            <person name="Wortman J."/>
            <person name="Nusbaum C."/>
            <person name="Birren B."/>
        </authorList>
    </citation>
    <scope>NUCLEOTIDE SEQUENCE [LARGE SCALE GENOMIC DNA]</scope>
    <source>
        <strain evidence="3 4">CBS 119918</strain>
    </source>
</reference>
<sequence length="486" mass="54568">MVAGSRSSLRRPTLRSSEETPPLLSQSRDSGNAVRSKRVRASTVIGQEQNLKRRRLSENNNEIPHLRIPLRSRGGPKLISPAVPPTGISTTDVSTNPSIGATALESPSGKPQYEQIKIIEARAKASIRGGSLAPSHDDRRKLRSEDGGSRAKTELAQYFPDFEEMLSLKPVDPEALTVKTRVILVDDTPDFEPNPPKPDPFGARKPLHRTEIIQLSQRGTSSGISAVDPLDGDVYIRIHSKAERHEKQMKNGDRERAQHEKYQLEKLLDDLRGPDWLKTLGITGITDTEKKRYEPKRLLFIRETQALINKFKRWKEEEKRRKWEKEQALLEEEMEQESAESESESERGSVSSSNEGSIQTMSSQAPNSSELDALASQQLIEEANIAIKRKRPAVSRPVDPPPPPPPPPPLPPQPLPRRPFVSFFEKRHLRDAAVAGRQRGRGILAFGLPVPELFEHDFVLPDDVLTEEAIKQSQRSGRRKRRAVDP</sequence>
<dbReference type="RefSeq" id="XP_013262723.1">
    <property type="nucleotide sequence ID" value="XM_013407269.1"/>
</dbReference>
<name>A0A072PLA5_9EURO</name>
<feature type="region of interest" description="Disordered" evidence="1">
    <location>
        <begin position="331"/>
        <end position="370"/>
    </location>
</feature>
<feature type="domain" description="Something about silencing protein 4" evidence="2">
    <location>
        <begin position="228"/>
        <end position="322"/>
    </location>
</feature>
<feature type="compositionally biased region" description="Acidic residues" evidence="1">
    <location>
        <begin position="331"/>
        <end position="343"/>
    </location>
</feature>
<feature type="compositionally biased region" description="Polar residues" evidence="1">
    <location>
        <begin position="358"/>
        <end position="370"/>
    </location>
</feature>
<dbReference type="EMBL" id="AMGV01000003">
    <property type="protein sequence ID" value="KEF60133.1"/>
    <property type="molecule type" value="Genomic_DNA"/>
</dbReference>
<organism evidence="3 4">
    <name type="scientific">Exophiala aquamarina CBS 119918</name>
    <dbReference type="NCBI Taxonomy" id="1182545"/>
    <lineage>
        <taxon>Eukaryota</taxon>
        <taxon>Fungi</taxon>
        <taxon>Dikarya</taxon>
        <taxon>Ascomycota</taxon>
        <taxon>Pezizomycotina</taxon>
        <taxon>Eurotiomycetes</taxon>
        <taxon>Chaetothyriomycetidae</taxon>
        <taxon>Chaetothyriales</taxon>
        <taxon>Herpotrichiellaceae</taxon>
        <taxon>Exophiala</taxon>
    </lineage>
</organism>
<dbReference type="PANTHER" id="PTHR38422">
    <property type="entry name" value="SOMETHING ABOUT SILENCING PROTEIN 4"/>
    <property type="match status" value="1"/>
</dbReference>
<dbReference type="Proteomes" id="UP000027920">
    <property type="component" value="Unassembled WGS sequence"/>
</dbReference>
<feature type="compositionally biased region" description="Basic and acidic residues" evidence="1">
    <location>
        <begin position="135"/>
        <end position="149"/>
    </location>
</feature>
<feature type="compositionally biased region" description="Low complexity" evidence="1">
    <location>
        <begin position="348"/>
        <end position="357"/>
    </location>
</feature>
<dbReference type="Pfam" id="PF15460">
    <property type="entry name" value="SAS4"/>
    <property type="match status" value="1"/>
</dbReference>
<dbReference type="PANTHER" id="PTHR38422:SF1">
    <property type="entry name" value="SOMETHING ABOUT SILENCING PROTEIN 4"/>
    <property type="match status" value="1"/>
</dbReference>
<feature type="region of interest" description="Disordered" evidence="1">
    <location>
        <begin position="127"/>
        <end position="149"/>
    </location>
</feature>
<feature type="region of interest" description="Disordered" evidence="1">
    <location>
        <begin position="1"/>
        <end position="62"/>
    </location>
</feature>
<dbReference type="InterPro" id="IPR038988">
    <property type="entry name" value="Sas4"/>
</dbReference>
<keyword evidence="4" id="KW-1185">Reference proteome</keyword>
<dbReference type="HOGENOM" id="CLU_011914_2_1_1"/>